<keyword evidence="1" id="KW-1133">Transmembrane helix</keyword>
<dbReference type="EMBL" id="JNHN01000178">
    <property type="protein sequence ID" value="KDS49077.1"/>
    <property type="molecule type" value="Genomic_DNA"/>
</dbReference>
<dbReference type="AlphaFoldDB" id="A0A078RWZ4"/>
<comment type="caution">
    <text evidence="3">The sequence shown here is derived from an EMBL/GenBank/DDBJ whole genome shotgun (WGS) entry which is preliminary data.</text>
</comment>
<keyword evidence="1" id="KW-0812">Transmembrane</keyword>
<evidence type="ECO:0000313" key="4">
    <source>
        <dbReference type="Proteomes" id="UP000028013"/>
    </source>
</evidence>
<gene>
    <name evidence="3" type="ORF">M094_2060</name>
</gene>
<evidence type="ECO:0000259" key="2">
    <source>
        <dbReference type="Pfam" id="PF19904"/>
    </source>
</evidence>
<name>A0A078RWZ4_BACUN</name>
<keyword evidence="1" id="KW-0472">Membrane</keyword>
<dbReference type="PATRIC" id="fig|1339349.3.peg.3188"/>
<dbReference type="InterPro" id="IPR045957">
    <property type="entry name" value="DUF6377"/>
</dbReference>
<dbReference type="Proteomes" id="UP000028013">
    <property type="component" value="Unassembled WGS sequence"/>
</dbReference>
<feature type="transmembrane region" description="Helical" evidence="1">
    <location>
        <begin position="351"/>
        <end position="370"/>
    </location>
</feature>
<protein>
    <recommendedName>
        <fullName evidence="2">DUF6377 domain-containing protein</fullName>
    </recommendedName>
</protein>
<feature type="domain" description="DUF6377" evidence="2">
    <location>
        <begin position="277"/>
        <end position="523"/>
    </location>
</feature>
<evidence type="ECO:0000313" key="3">
    <source>
        <dbReference type="EMBL" id="KDS49077.1"/>
    </source>
</evidence>
<proteinExistence type="predicted"/>
<sequence length="561" mass="66135">MNSTNEYRNMKNHFCLNLFFLLYLFFCAGCKQHISDSAAKANEALFTQLDSLIDNSDKLILQKEERIEALKHSLRQSKAFEKQYELNQAIYQEYRVYDADSAMKYTTQSLDLARQYHDKNREIESLLGIGFVYTANGLLSQASEVMHSLCSSSMPRYLRSRYYGQMRTLCSRLQLYSLGDDALHEHYGQLYALYSDSVLQTATPDEPRYLYSRVWKYQDVPGAQRIAIRDELEKEKQRLLPNSRNYSILAYNLALLYEKEHNHTKWLENMILSGIADVYAVNRDIGSLYALASYLYEQGQLDRAYRYSTYCSDIGITFKSRVRLLHQQKLQRRIHQSYIERDHMQQKQLKLFLLFISFLTIVLLIALFFLRRQTRRRRKALVELHVANGRLKSLNSELQKLNLVLRDTNYIKEEYIGQVFKLCSSYICRMEEYRKKLNRKLKAGQLEDLKKMISSTSTMSDEMKDFYEKFDSIILHLYPDFVEHFNSLLRPEEHIEVKSGRLNTELRIHALIRMGVTDSEKIAEFLHCSLQTVYNNRSITLNKSSLSKEEFLRAVKEVCKK</sequence>
<organism evidence="3 4">
    <name type="scientific">Bacteroides uniformis str. 3978 T3 ii</name>
    <dbReference type="NCBI Taxonomy" id="1339349"/>
    <lineage>
        <taxon>Bacteria</taxon>
        <taxon>Pseudomonadati</taxon>
        <taxon>Bacteroidota</taxon>
        <taxon>Bacteroidia</taxon>
        <taxon>Bacteroidales</taxon>
        <taxon>Bacteroidaceae</taxon>
        <taxon>Bacteroides</taxon>
    </lineage>
</organism>
<reference evidence="3 4" key="1">
    <citation type="submission" date="2014-04" db="EMBL/GenBank/DDBJ databases">
        <authorList>
            <person name="Sears C."/>
            <person name="Carroll K."/>
            <person name="Sack B.R."/>
            <person name="Qadri F."/>
            <person name="Myers L.L."/>
            <person name="Chung G.-T."/>
            <person name="Escheverria P."/>
            <person name="Fraser C.M."/>
            <person name="Sadzewicz L."/>
            <person name="Shefchek K.A."/>
            <person name="Tallon L."/>
            <person name="Das S.P."/>
            <person name="Daugherty S."/>
            <person name="Mongodin E.F."/>
        </authorList>
    </citation>
    <scope>NUCLEOTIDE SEQUENCE [LARGE SCALE GENOMIC DNA]</scope>
    <source>
        <strain evidence="3 4">3978 T3 ii</strain>
    </source>
</reference>
<accession>A0A078RWZ4</accession>
<dbReference type="Pfam" id="PF19904">
    <property type="entry name" value="DUF6377"/>
    <property type="match status" value="1"/>
</dbReference>
<evidence type="ECO:0000256" key="1">
    <source>
        <dbReference type="SAM" id="Phobius"/>
    </source>
</evidence>